<evidence type="ECO:0000313" key="8">
    <source>
        <dbReference type="Proteomes" id="UP000637628"/>
    </source>
</evidence>
<comment type="caution">
    <text evidence="7">The sequence shown here is derived from an EMBL/GenBank/DDBJ whole genome shotgun (WGS) entry which is preliminary data.</text>
</comment>
<evidence type="ECO:0000256" key="1">
    <source>
        <dbReference type="ARBA" id="ARBA00004141"/>
    </source>
</evidence>
<organism evidence="7 8">
    <name type="scientific">Paractinoplanes durhamensis</name>
    <dbReference type="NCBI Taxonomy" id="113563"/>
    <lineage>
        <taxon>Bacteria</taxon>
        <taxon>Bacillati</taxon>
        <taxon>Actinomycetota</taxon>
        <taxon>Actinomycetes</taxon>
        <taxon>Micromonosporales</taxon>
        <taxon>Micromonosporaceae</taxon>
        <taxon>Paractinoplanes</taxon>
    </lineage>
</organism>
<evidence type="ECO:0000313" key="7">
    <source>
        <dbReference type="EMBL" id="GIE03185.1"/>
    </source>
</evidence>
<keyword evidence="8" id="KW-1185">Reference proteome</keyword>
<keyword evidence="4 5" id="KW-0472">Membrane</keyword>
<evidence type="ECO:0000259" key="6">
    <source>
        <dbReference type="Pfam" id="PF05154"/>
    </source>
</evidence>
<evidence type="ECO:0000256" key="2">
    <source>
        <dbReference type="ARBA" id="ARBA00022692"/>
    </source>
</evidence>
<dbReference type="RefSeq" id="WP_239132622.1">
    <property type="nucleotide sequence ID" value="NZ_BAAATX010000010.1"/>
</dbReference>
<proteinExistence type="predicted"/>
<dbReference type="Proteomes" id="UP000637628">
    <property type="component" value="Unassembled WGS sequence"/>
</dbReference>
<dbReference type="Pfam" id="PF05154">
    <property type="entry name" value="TM2"/>
    <property type="match status" value="1"/>
</dbReference>
<feature type="domain" description="TM2" evidence="6">
    <location>
        <begin position="30"/>
        <end position="77"/>
    </location>
</feature>
<gene>
    <name evidence="7" type="ORF">Adu01nite_45350</name>
</gene>
<accession>A0ABQ3Z028</accession>
<keyword evidence="3 5" id="KW-1133">Transmembrane helix</keyword>
<evidence type="ECO:0000256" key="5">
    <source>
        <dbReference type="SAM" id="Phobius"/>
    </source>
</evidence>
<dbReference type="InterPro" id="IPR007829">
    <property type="entry name" value="TM2"/>
</dbReference>
<comment type="subcellular location">
    <subcellularLocation>
        <location evidence="1">Membrane</location>
        <topology evidence="1">Multi-pass membrane protein</topology>
    </subcellularLocation>
</comment>
<protein>
    <recommendedName>
        <fullName evidence="6">TM2 domain-containing protein</fullName>
    </recommendedName>
</protein>
<dbReference type="PANTHER" id="PTHR21016">
    <property type="entry name" value="BETA-AMYLOID BINDING PROTEIN-RELATED"/>
    <property type="match status" value="1"/>
</dbReference>
<feature type="transmembrane region" description="Helical" evidence="5">
    <location>
        <begin position="34"/>
        <end position="52"/>
    </location>
</feature>
<dbReference type="EMBL" id="BOML01000036">
    <property type="protein sequence ID" value="GIE03185.1"/>
    <property type="molecule type" value="Genomic_DNA"/>
</dbReference>
<dbReference type="InterPro" id="IPR050932">
    <property type="entry name" value="TM2D1-3-like"/>
</dbReference>
<name>A0ABQ3Z028_9ACTN</name>
<keyword evidence="2 5" id="KW-0812">Transmembrane</keyword>
<evidence type="ECO:0000256" key="4">
    <source>
        <dbReference type="ARBA" id="ARBA00023136"/>
    </source>
</evidence>
<feature type="transmembrane region" description="Helical" evidence="5">
    <location>
        <begin position="58"/>
        <end position="80"/>
    </location>
</feature>
<evidence type="ECO:0000256" key="3">
    <source>
        <dbReference type="ARBA" id="ARBA00022989"/>
    </source>
</evidence>
<dbReference type="PANTHER" id="PTHR21016:SF25">
    <property type="entry name" value="TM2 DOMAIN-CONTAINING PROTEIN DDB_G0277895-RELATED"/>
    <property type="match status" value="1"/>
</dbReference>
<sequence length="104" mass="11446">MSAVVGSAELPEWERLRVLRAEAEYTSVRKSRRAAYAIWVLLGVFGGHRFYLGDTGRSVAMLFTLGGLGVWAVADGFFIGRRVVAVNRARRAAIMARYGILDVA</sequence>
<reference evidence="7 8" key="1">
    <citation type="submission" date="2021-01" db="EMBL/GenBank/DDBJ databases">
        <title>Whole genome shotgun sequence of Actinoplanes durhamensis NBRC 14914.</title>
        <authorList>
            <person name="Komaki H."/>
            <person name="Tamura T."/>
        </authorList>
    </citation>
    <scope>NUCLEOTIDE SEQUENCE [LARGE SCALE GENOMIC DNA]</scope>
    <source>
        <strain evidence="7 8">NBRC 14914</strain>
    </source>
</reference>